<feature type="transmembrane region" description="Helical" evidence="1">
    <location>
        <begin position="232"/>
        <end position="251"/>
    </location>
</feature>
<feature type="transmembrane region" description="Helical" evidence="1">
    <location>
        <begin position="69"/>
        <end position="86"/>
    </location>
</feature>
<gene>
    <name evidence="2" type="ORF">SAMN04487936_10894</name>
</gene>
<feature type="transmembrane region" description="Helical" evidence="1">
    <location>
        <begin position="281"/>
        <end position="297"/>
    </location>
</feature>
<dbReference type="Pfam" id="PF19484">
    <property type="entry name" value="DUF6020"/>
    <property type="match status" value="1"/>
</dbReference>
<evidence type="ECO:0000313" key="2">
    <source>
        <dbReference type="EMBL" id="SFK16581.1"/>
    </source>
</evidence>
<feature type="transmembrane region" description="Helical" evidence="1">
    <location>
        <begin position="257"/>
        <end position="274"/>
    </location>
</feature>
<feature type="transmembrane region" description="Helical" evidence="1">
    <location>
        <begin position="32"/>
        <end position="49"/>
    </location>
</feature>
<accession>A0A1I3XC07</accession>
<feature type="transmembrane region" description="Helical" evidence="1">
    <location>
        <begin position="98"/>
        <end position="120"/>
    </location>
</feature>
<feature type="transmembrane region" description="Helical" evidence="1">
    <location>
        <begin position="554"/>
        <end position="572"/>
    </location>
</feature>
<feature type="transmembrane region" description="Helical" evidence="1">
    <location>
        <begin position="187"/>
        <end position="220"/>
    </location>
</feature>
<keyword evidence="1" id="KW-1133">Transmembrane helix</keyword>
<feature type="transmembrane region" description="Helical" evidence="1">
    <location>
        <begin position="326"/>
        <end position="345"/>
    </location>
</feature>
<dbReference type="RefSeq" id="WP_075037240.1">
    <property type="nucleotide sequence ID" value="NZ_FOSB01000008.1"/>
</dbReference>
<keyword evidence="1" id="KW-0812">Transmembrane</keyword>
<dbReference type="InterPro" id="IPR046062">
    <property type="entry name" value="DUF6020"/>
</dbReference>
<protein>
    <recommendedName>
        <fullName evidence="4">Dolichyl-phosphate-mannose-protein mannosyltransferase</fullName>
    </recommendedName>
</protein>
<keyword evidence="3" id="KW-1185">Reference proteome</keyword>
<proteinExistence type="predicted"/>
<feature type="transmembrane region" description="Helical" evidence="1">
    <location>
        <begin position="140"/>
        <end position="159"/>
    </location>
</feature>
<evidence type="ECO:0000313" key="3">
    <source>
        <dbReference type="Proteomes" id="UP000183557"/>
    </source>
</evidence>
<reference evidence="3" key="1">
    <citation type="submission" date="2016-10" db="EMBL/GenBank/DDBJ databases">
        <authorList>
            <person name="Varghese N."/>
            <person name="Submissions S."/>
        </authorList>
    </citation>
    <scope>NUCLEOTIDE SEQUENCE [LARGE SCALE GENOMIC DNA]</scope>
    <source>
        <strain evidence="3">CGMCC 1.3704</strain>
    </source>
</reference>
<name>A0A1I3XC07_HALDA</name>
<evidence type="ECO:0000256" key="1">
    <source>
        <dbReference type="SAM" id="Phobius"/>
    </source>
</evidence>
<feature type="transmembrane region" description="Helical" evidence="1">
    <location>
        <begin position="5"/>
        <end position="26"/>
    </location>
</feature>
<evidence type="ECO:0008006" key="4">
    <source>
        <dbReference type="Google" id="ProtNLM"/>
    </source>
</evidence>
<sequence length="582" mass="66529">MNRYLAPLIVSILFGALSTISLISWYQKLDHTLWIVIVFTFVVFSLLGFRMFISIRNNPAVFLRNFKRLPILMFGTIFSFILLWSLKDPSAAPIQGSFFIGSVVLVISYLTLFLIVCWLLISLSNISIVRKYTKVPKWKIVAYALLPIICWSIYLVAYFPGTMTPDSLLHWEQIHTLDFSNWHPVVYTWYIMFLTSIWKSPAIVAFSQIVILALFGGYAAYSIEKSGISTKWVWMGVVLFSIYPLNGIFPIAIWKDIFFSGLLFLFTVMTYNIVASNGKWLNSNVHLILLGLTALATSLMRTNGLPITLVTAILLLVAYRKQFLKIVITTVSVLILYFVITGPFYTYMDVRPSSPNEALSIPTQQFAHIISEDGDLTAEERQYLGEILPLEIWKENYNPYLTNPIKFDGHYDQEVIFDDFGYYLSTWASVVSKNFSLAVEAYLHQTSILWQINQPEDGYTSTYARNVYLYNDYDLKTDPLSKPVYNFVNRGLESLQNNLLEPLLRPAFYTAIILLSGVVLALRNGAKSLLVITPLLINTGVMLLATPAQDFRYQFANVLVTFFVVGILFIKFESKEKKVRHE</sequence>
<keyword evidence="1" id="KW-0472">Membrane</keyword>
<feature type="transmembrane region" description="Helical" evidence="1">
    <location>
        <begin position="303"/>
        <end position="319"/>
    </location>
</feature>
<feature type="transmembrane region" description="Helical" evidence="1">
    <location>
        <begin position="503"/>
        <end position="522"/>
    </location>
</feature>
<dbReference type="EMBL" id="FOSB01000008">
    <property type="protein sequence ID" value="SFK16581.1"/>
    <property type="molecule type" value="Genomic_DNA"/>
</dbReference>
<feature type="transmembrane region" description="Helical" evidence="1">
    <location>
        <begin position="529"/>
        <end position="548"/>
    </location>
</feature>
<dbReference type="OrthoDB" id="2137478at2"/>
<dbReference type="AlphaFoldDB" id="A0A1I3XC07"/>
<organism evidence="2 3">
    <name type="scientific">Halobacillus dabanensis</name>
    <dbReference type="NCBI Taxonomy" id="240302"/>
    <lineage>
        <taxon>Bacteria</taxon>
        <taxon>Bacillati</taxon>
        <taxon>Bacillota</taxon>
        <taxon>Bacilli</taxon>
        <taxon>Bacillales</taxon>
        <taxon>Bacillaceae</taxon>
        <taxon>Halobacillus</taxon>
    </lineage>
</organism>
<dbReference type="Proteomes" id="UP000183557">
    <property type="component" value="Unassembled WGS sequence"/>
</dbReference>